<feature type="binding site" evidence="11">
    <location>
        <begin position="72"/>
        <end position="75"/>
    </location>
    <ligand>
        <name>FAD</name>
        <dbReference type="ChEBI" id="CHEBI:57692"/>
    </ligand>
</feature>
<evidence type="ECO:0000256" key="1">
    <source>
        <dbReference type="ARBA" id="ARBA00006422"/>
    </source>
</evidence>
<gene>
    <name evidence="14" type="ORF">L284_12485</name>
</gene>
<evidence type="ECO:0000256" key="6">
    <source>
        <dbReference type="ARBA" id="ARBA00022827"/>
    </source>
</evidence>
<evidence type="ECO:0000259" key="13">
    <source>
        <dbReference type="PROSITE" id="PS51384"/>
    </source>
</evidence>
<dbReference type="SUPFAM" id="SSF52343">
    <property type="entry name" value="Ferredoxin reductase-like, C-terminal NADP-linked domain"/>
    <property type="match status" value="1"/>
</dbReference>
<dbReference type="GO" id="GO:0016491">
    <property type="term" value="F:oxidoreductase activity"/>
    <property type="evidence" value="ECO:0007669"/>
    <property type="project" value="InterPro"/>
</dbReference>
<dbReference type="PANTHER" id="PTHR43513">
    <property type="entry name" value="DIHYDROOROTATE DEHYDROGENASE B (NAD(+)), ELECTRON TRANSFER SUBUNIT"/>
    <property type="match status" value="1"/>
</dbReference>
<evidence type="ECO:0000256" key="3">
    <source>
        <dbReference type="ARBA" id="ARBA00022630"/>
    </source>
</evidence>
<dbReference type="Gene3D" id="2.40.30.10">
    <property type="entry name" value="Translation factors"/>
    <property type="match status" value="1"/>
</dbReference>
<feature type="domain" description="FAD-binding FR-type" evidence="13">
    <location>
        <begin position="19"/>
        <end position="121"/>
    </location>
</feature>
<evidence type="ECO:0000256" key="12">
    <source>
        <dbReference type="PIRSR" id="PIRSR006816-2"/>
    </source>
</evidence>
<evidence type="ECO:0000313" key="15">
    <source>
        <dbReference type="Proteomes" id="UP000015527"/>
    </source>
</evidence>
<comment type="cofactor">
    <cofactor evidence="12">
        <name>[2Fe-2S] cluster</name>
        <dbReference type="ChEBI" id="CHEBI:190135"/>
    </cofactor>
    <text evidence="12">Binds 1 [2Fe-2S] cluster per subunit.</text>
</comment>
<keyword evidence="4 12" id="KW-0001">2Fe-2S</keyword>
<dbReference type="RefSeq" id="WP_021234342.1">
    <property type="nucleotide sequence ID" value="NZ_ATHL01000077.1"/>
</dbReference>
<dbReference type="PATRIC" id="fig|1096930.3.peg.2493"/>
<dbReference type="Gene3D" id="2.10.240.10">
    <property type="entry name" value="Dihydroorotate dehydrogenase, electron transfer subunit"/>
    <property type="match status" value="1"/>
</dbReference>
<keyword evidence="8 12" id="KW-0408">Iron</keyword>
<feature type="binding site" evidence="12">
    <location>
        <position position="251"/>
    </location>
    <ligand>
        <name>[2Fe-2S] cluster</name>
        <dbReference type="ChEBI" id="CHEBI:190135"/>
    </ligand>
</feature>
<comment type="caution">
    <text evidence="14">The sequence shown here is derived from an EMBL/GenBank/DDBJ whole genome shotgun (WGS) entry which is preliminary data.</text>
</comment>
<comment type="similarity">
    <text evidence="1">Belongs to the PyrK family.</text>
</comment>
<dbReference type="PANTHER" id="PTHR43513:SF3">
    <property type="entry name" value="DIHYDROOROTATE DEHYDROGENASE B (NAD(+)), ELECTRON TRANSFER SUBUNIT-RELATED"/>
    <property type="match status" value="1"/>
</dbReference>
<feature type="binding site" evidence="12">
    <location>
        <position position="243"/>
    </location>
    <ligand>
        <name>[2Fe-2S] cluster</name>
        <dbReference type="ChEBI" id="CHEBI:190135"/>
    </ligand>
</feature>
<dbReference type="InterPro" id="IPR017927">
    <property type="entry name" value="FAD-bd_FR_type"/>
</dbReference>
<dbReference type="PIRSF" id="PIRSF006816">
    <property type="entry name" value="Cyc3_hyd_g"/>
    <property type="match status" value="1"/>
</dbReference>
<dbReference type="GO" id="GO:0051537">
    <property type="term" value="F:2 iron, 2 sulfur cluster binding"/>
    <property type="evidence" value="ECO:0007669"/>
    <property type="project" value="UniProtKB-KW"/>
</dbReference>
<dbReference type="Pfam" id="PF10418">
    <property type="entry name" value="DHODB_Fe-S_bind"/>
    <property type="match status" value="1"/>
</dbReference>
<dbReference type="GO" id="GO:0006221">
    <property type="term" value="P:pyrimidine nucleotide biosynthetic process"/>
    <property type="evidence" value="ECO:0007669"/>
    <property type="project" value="InterPro"/>
</dbReference>
<dbReference type="InterPro" id="IPR050353">
    <property type="entry name" value="PyrK_electron_transfer"/>
</dbReference>
<keyword evidence="3 11" id="KW-0285">Flavoprotein</keyword>
<feature type="binding site" evidence="12">
    <location>
        <position position="248"/>
    </location>
    <ligand>
        <name>[2Fe-2S] cluster</name>
        <dbReference type="ChEBI" id="CHEBI:190135"/>
    </ligand>
</feature>
<keyword evidence="15" id="KW-1185">Reference proteome</keyword>
<evidence type="ECO:0000256" key="8">
    <source>
        <dbReference type="ARBA" id="ARBA00023004"/>
    </source>
</evidence>
<dbReference type="InterPro" id="IPR012165">
    <property type="entry name" value="Cyt_c3_hydrogenase_gsu"/>
</dbReference>
<evidence type="ECO:0000256" key="2">
    <source>
        <dbReference type="ARBA" id="ARBA00022448"/>
    </source>
</evidence>
<dbReference type="InterPro" id="IPR039261">
    <property type="entry name" value="FNR_nucleotide-bd"/>
</dbReference>
<evidence type="ECO:0000256" key="10">
    <source>
        <dbReference type="ARBA" id="ARBA00034078"/>
    </source>
</evidence>
<dbReference type="CDD" id="cd06218">
    <property type="entry name" value="DHOD_e_trans"/>
    <property type="match status" value="1"/>
</dbReference>
<dbReference type="OrthoDB" id="9806195at2"/>
<dbReference type="InterPro" id="IPR019480">
    <property type="entry name" value="Dihydroorotate_DH_Fe-S-bd"/>
</dbReference>
<keyword evidence="5 12" id="KW-0479">Metal-binding</keyword>
<keyword evidence="2" id="KW-0813">Transport</keyword>
<evidence type="ECO:0000256" key="9">
    <source>
        <dbReference type="ARBA" id="ARBA00023014"/>
    </source>
</evidence>
<dbReference type="GO" id="GO:0046872">
    <property type="term" value="F:metal ion binding"/>
    <property type="evidence" value="ECO:0007669"/>
    <property type="project" value="UniProtKB-KW"/>
</dbReference>
<name>T0HFC5_9SPHN</name>
<dbReference type="InterPro" id="IPR037117">
    <property type="entry name" value="Dihydroorotate_DH_ele_sf"/>
</dbReference>
<dbReference type="Proteomes" id="UP000015527">
    <property type="component" value="Unassembled WGS sequence"/>
</dbReference>
<proteinExistence type="inferred from homology"/>
<evidence type="ECO:0000313" key="14">
    <source>
        <dbReference type="EMBL" id="EQB15076.1"/>
    </source>
</evidence>
<protein>
    <recommendedName>
        <fullName evidence="13">FAD-binding FR-type domain-containing protein</fullName>
    </recommendedName>
</protein>
<feature type="binding site" evidence="11">
    <location>
        <begin position="96"/>
        <end position="97"/>
    </location>
    <ligand>
        <name>FAD</name>
        <dbReference type="ChEBI" id="CHEBI:57692"/>
    </ligand>
</feature>
<dbReference type="SUPFAM" id="SSF63380">
    <property type="entry name" value="Riboflavin synthase domain-like"/>
    <property type="match status" value="1"/>
</dbReference>
<keyword evidence="6 11" id="KW-0274">FAD</keyword>
<accession>T0HFC5</accession>
<keyword evidence="7" id="KW-0249">Electron transport</keyword>
<comment type="cofactor">
    <cofactor evidence="10">
        <name>[2Fe-2S] cluster</name>
        <dbReference type="ChEBI" id="CHEBI:190135"/>
    </cofactor>
</comment>
<feature type="binding site" evidence="12">
    <location>
        <position position="272"/>
    </location>
    <ligand>
        <name>[2Fe-2S] cluster</name>
        <dbReference type="ChEBI" id="CHEBI:190135"/>
    </ligand>
</feature>
<dbReference type="PROSITE" id="PS51384">
    <property type="entry name" value="FAD_FR"/>
    <property type="match status" value="1"/>
</dbReference>
<dbReference type="InterPro" id="IPR017938">
    <property type="entry name" value="Riboflavin_synthase-like_b-brl"/>
</dbReference>
<dbReference type="Gene3D" id="3.40.50.80">
    <property type="entry name" value="Nucleotide-binding domain of ferredoxin-NADP reductase (FNR) module"/>
    <property type="match status" value="1"/>
</dbReference>
<reference evidence="14 15" key="1">
    <citation type="journal article" date="2013" name="Genome Announc.">
        <title>Genome Sequence of Novosphingobium lindaniclasticum LE124T, Isolated from a Hexachlorocyclohexane Dumpsite.</title>
        <authorList>
            <person name="Saxena A."/>
            <person name="Nayyar N."/>
            <person name="Sangwan N."/>
            <person name="Kumari R."/>
            <person name="Khurana J.P."/>
            <person name="Lal R."/>
        </authorList>
    </citation>
    <scope>NUCLEOTIDE SEQUENCE [LARGE SCALE GENOMIC DNA]</scope>
    <source>
        <strain evidence="14 15">LE124</strain>
    </source>
</reference>
<dbReference type="eggNOG" id="COG0543">
    <property type="taxonomic scope" value="Bacteria"/>
</dbReference>
<comment type="cofactor">
    <cofactor evidence="11">
        <name>FAD</name>
        <dbReference type="ChEBI" id="CHEBI:57692"/>
    </cofactor>
    <text evidence="11">Binds 1 FAD per subunit.</text>
</comment>
<organism evidence="14 15">
    <name type="scientific">Novosphingobium lindaniclasticum LE124</name>
    <dbReference type="NCBI Taxonomy" id="1096930"/>
    <lineage>
        <taxon>Bacteria</taxon>
        <taxon>Pseudomonadati</taxon>
        <taxon>Pseudomonadota</taxon>
        <taxon>Alphaproteobacteria</taxon>
        <taxon>Sphingomonadales</taxon>
        <taxon>Sphingomonadaceae</taxon>
        <taxon>Novosphingobium</taxon>
    </lineage>
</organism>
<sequence length="285" mass="30397">MSLCAVKPDEAGAGDSFPVAENLCTIVSNDWVNEEYRLLIVDAPAIALAAKAGQFFHLMCPPDGESGNFLRRPMSIHRIDREQGQLHFLYKVQGSGTRGLATLGQGDTLDALGPVGQGFTLPRGTQHVVMIGRGVGLATLAPLAQEAVAAGAKVTAILSARMASLLMAEDALRSDGAEVVIVTDDVGNSDTTSLEALLRRVHADRPIDFVATCGSKRLTRLLQDFSTEFGIAGQVALEQRMGCALGMCFACVMPFRNTAADGTRTVGYRRVCWDGPVFNLEETVL</sequence>
<evidence type="ECO:0000256" key="5">
    <source>
        <dbReference type="ARBA" id="ARBA00022723"/>
    </source>
</evidence>
<evidence type="ECO:0000256" key="7">
    <source>
        <dbReference type="ARBA" id="ARBA00022982"/>
    </source>
</evidence>
<evidence type="ECO:0000256" key="11">
    <source>
        <dbReference type="PIRSR" id="PIRSR006816-1"/>
    </source>
</evidence>
<dbReference type="EMBL" id="ATHL01000077">
    <property type="protein sequence ID" value="EQB15076.1"/>
    <property type="molecule type" value="Genomic_DNA"/>
</dbReference>
<dbReference type="AlphaFoldDB" id="T0HFC5"/>
<dbReference type="GO" id="GO:0050660">
    <property type="term" value="F:flavin adenine dinucleotide binding"/>
    <property type="evidence" value="ECO:0007669"/>
    <property type="project" value="InterPro"/>
</dbReference>
<keyword evidence="9 12" id="KW-0411">Iron-sulfur</keyword>
<evidence type="ECO:0000256" key="4">
    <source>
        <dbReference type="ARBA" id="ARBA00022714"/>
    </source>
</evidence>